<dbReference type="PANTHER" id="PTHR42718:SF46">
    <property type="entry name" value="BLR6921 PROTEIN"/>
    <property type="match status" value="1"/>
</dbReference>
<evidence type="ECO:0000256" key="7">
    <source>
        <dbReference type="SAM" id="Phobius"/>
    </source>
</evidence>
<evidence type="ECO:0000256" key="5">
    <source>
        <dbReference type="ARBA" id="ARBA00022989"/>
    </source>
</evidence>
<evidence type="ECO:0000259" key="8">
    <source>
        <dbReference type="PROSITE" id="PS50850"/>
    </source>
</evidence>
<evidence type="ECO:0000313" key="9">
    <source>
        <dbReference type="EMBL" id="QLD12471.1"/>
    </source>
</evidence>
<feature type="transmembrane region" description="Helical" evidence="7">
    <location>
        <begin position="445"/>
        <end position="464"/>
    </location>
</feature>
<keyword evidence="6 7" id="KW-0472">Membrane</keyword>
<keyword evidence="4 7" id="KW-0812">Transmembrane</keyword>
<feature type="transmembrane region" description="Helical" evidence="7">
    <location>
        <begin position="324"/>
        <end position="347"/>
    </location>
</feature>
<dbReference type="PROSITE" id="PS50850">
    <property type="entry name" value="MFS"/>
    <property type="match status" value="1"/>
</dbReference>
<evidence type="ECO:0000313" key="10">
    <source>
        <dbReference type="Proteomes" id="UP000509638"/>
    </source>
</evidence>
<comment type="subcellular location">
    <subcellularLocation>
        <location evidence="1">Cell membrane</location>
        <topology evidence="1">Multi-pass membrane protein</topology>
    </subcellularLocation>
</comment>
<sequence length="478" mass="48468">MVARFSWWPLATVGLAQLMIVLDSTVVTIALPVMQQELGIGDGSRGWVITAYALAFGGLLLIGGRLTERLGLRRAFTVGLVGFAIASLCAGAAPTAELLFAGRAAQGVSAALLAPAALSIISTTYSEGAARRTAFGVFGALNGAGAAIGLLLGGLLTEYVSWRWCLLINLPIVLVALILTAVHIPASTTRRVRFDLVGAVTSVAAMTALVFALSEGSTFGWTSPVVIGSFIVAGLAMGGFILAHHLSSAPLLPFRIVLDRARGAAFLAIGLPQMALFGFYLVLTYWLQNVLGYPPLLAGAAFLPLAVAIVLGSTTLTASLSPRFGSWVLLSGSLISMAAGMLLLVGIDPAGADPFLVRFLPSQLLVGIGLGCSLSVAIPRATENVTPAESGVASAAVNTVTQLGGALGTALLNTIAAAVAAAALASAPAGASATAIATVAGFDTAMLVAAAILVATAFATSAIAPRRANRIVSQPVER</sequence>
<dbReference type="InterPro" id="IPR011701">
    <property type="entry name" value="MFS"/>
</dbReference>
<feature type="transmembrane region" description="Helical" evidence="7">
    <location>
        <begin position="264"/>
        <end position="287"/>
    </location>
</feature>
<feature type="transmembrane region" description="Helical" evidence="7">
    <location>
        <begin position="133"/>
        <end position="155"/>
    </location>
</feature>
<feature type="transmembrane region" description="Helical" evidence="7">
    <location>
        <begin position="359"/>
        <end position="379"/>
    </location>
</feature>
<accession>A0A7D5EXB9</accession>
<dbReference type="CDD" id="cd17321">
    <property type="entry name" value="MFS_MMR_MDR_like"/>
    <property type="match status" value="1"/>
</dbReference>
<reference evidence="9 10" key="1">
    <citation type="submission" date="2020-06" db="EMBL/GenBank/DDBJ databases">
        <authorList>
            <person name="Jo H."/>
        </authorList>
    </citation>
    <scope>NUCLEOTIDE SEQUENCE [LARGE SCALE GENOMIC DNA]</scope>
    <source>
        <strain evidence="9 10">I46</strain>
    </source>
</reference>
<feature type="transmembrane region" description="Helical" evidence="7">
    <location>
        <begin position="194"/>
        <end position="213"/>
    </location>
</feature>
<gene>
    <name evidence="9" type="ORF">HW566_12255</name>
</gene>
<feature type="transmembrane region" description="Helical" evidence="7">
    <location>
        <begin position="75"/>
        <end position="94"/>
    </location>
</feature>
<dbReference type="SUPFAM" id="SSF103473">
    <property type="entry name" value="MFS general substrate transporter"/>
    <property type="match status" value="1"/>
</dbReference>
<evidence type="ECO:0000256" key="1">
    <source>
        <dbReference type="ARBA" id="ARBA00004651"/>
    </source>
</evidence>
<feature type="transmembrane region" description="Helical" evidence="7">
    <location>
        <begin position="100"/>
        <end position="121"/>
    </location>
</feature>
<dbReference type="InterPro" id="IPR020846">
    <property type="entry name" value="MFS_dom"/>
</dbReference>
<dbReference type="EMBL" id="CP058316">
    <property type="protein sequence ID" value="QLD12471.1"/>
    <property type="molecule type" value="Genomic_DNA"/>
</dbReference>
<protein>
    <submittedName>
        <fullName evidence="9">MFS transporter</fullName>
    </submittedName>
</protein>
<organism evidence="9 10">
    <name type="scientific">Microbacterium oleivorans</name>
    <dbReference type="NCBI Taxonomy" id="273677"/>
    <lineage>
        <taxon>Bacteria</taxon>
        <taxon>Bacillati</taxon>
        <taxon>Actinomycetota</taxon>
        <taxon>Actinomycetes</taxon>
        <taxon>Micrococcales</taxon>
        <taxon>Microbacteriaceae</taxon>
        <taxon>Microbacterium</taxon>
    </lineage>
</organism>
<dbReference type="AlphaFoldDB" id="A0A7D5EXB9"/>
<dbReference type="GO" id="GO:0005886">
    <property type="term" value="C:plasma membrane"/>
    <property type="evidence" value="ECO:0007669"/>
    <property type="project" value="UniProtKB-SubCell"/>
</dbReference>
<dbReference type="InterPro" id="IPR036259">
    <property type="entry name" value="MFS_trans_sf"/>
</dbReference>
<keyword evidence="2" id="KW-0813">Transport</keyword>
<evidence type="ECO:0000256" key="4">
    <source>
        <dbReference type="ARBA" id="ARBA00022692"/>
    </source>
</evidence>
<feature type="domain" description="Major facilitator superfamily (MFS) profile" evidence="8">
    <location>
        <begin position="9"/>
        <end position="468"/>
    </location>
</feature>
<evidence type="ECO:0000256" key="3">
    <source>
        <dbReference type="ARBA" id="ARBA00022475"/>
    </source>
</evidence>
<dbReference type="RefSeq" id="WP_178013255.1">
    <property type="nucleotide sequence ID" value="NZ_CP058316.1"/>
</dbReference>
<feature type="transmembrane region" description="Helical" evidence="7">
    <location>
        <begin position="161"/>
        <end position="182"/>
    </location>
</feature>
<dbReference type="Gene3D" id="1.20.1720.10">
    <property type="entry name" value="Multidrug resistance protein D"/>
    <property type="match status" value="1"/>
</dbReference>
<dbReference type="Proteomes" id="UP000509638">
    <property type="component" value="Chromosome"/>
</dbReference>
<keyword evidence="3" id="KW-1003">Cell membrane</keyword>
<keyword evidence="5 7" id="KW-1133">Transmembrane helix</keyword>
<dbReference type="Pfam" id="PF07690">
    <property type="entry name" value="MFS_1"/>
    <property type="match status" value="1"/>
</dbReference>
<dbReference type="GO" id="GO:0022857">
    <property type="term" value="F:transmembrane transporter activity"/>
    <property type="evidence" value="ECO:0007669"/>
    <property type="project" value="InterPro"/>
</dbReference>
<evidence type="ECO:0000256" key="2">
    <source>
        <dbReference type="ARBA" id="ARBA00022448"/>
    </source>
</evidence>
<name>A0A7D5EXB9_9MICO</name>
<dbReference type="PRINTS" id="PR01036">
    <property type="entry name" value="TCRTETB"/>
</dbReference>
<feature type="transmembrane region" description="Helical" evidence="7">
    <location>
        <begin position="225"/>
        <end position="243"/>
    </location>
</feature>
<dbReference type="PANTHER" id="PTHR42718">
    <property type="entry name" value="MAJOR FACILITATOR SUPERFAMILY MULTIDRUG TRANSPORTER MFSC"/>
    <property type="match status" value="1"/>
</dbReference>
<feature type="transmembrane region" description="Helical" evidence="7">
    <location>
        <begin position="293"/>
        <end position="312"/>
    </location>
</feature>
<proteinExistence type="predicted"/>
<feature type="transmembrane region" description="Helical" evidence="7">
    <location>
        <begin position="400"/>
        <end position="425"/>
    </location>
</feature>
<feature type="transmembrane region" description="Helical" evidence="7">
    <location>
        <begin position="46"/>
        <end position="63"/>
    </location>
</feature>
<evidence type="ECO:0000256" key="6">
    <source>
        <dbReference type="ARBA" id="ARBA00023136"/>
    </source>
</evidence>
<dbReference type="Gene3D" id="1.20.1250.20">
    <property type="entry name" value="MFS general substrate transporter like domains"/>
    <property type="match status" value="1"/>
</dbReference>